<feature type="domain" description="Histidine kinase/HSP90-like ATPase" evidence="2">
    <location>
        <begin position="8"/>
        <end position="103"/>
    </location>
</feature>
<evidence type="ECO:0000256" key="1">
    <source>
        <dbReference type="ARBA" id="ARBA00022527"/>
    </source>
</evidence>
<dbReference type="PANTHER" id="PTHR35526:SF3">
    <property type="entry name" value="ANTI-SIGMA-F FACTOR RSBW"/>
    <property type="match status" value="1"/>
</dbReference>
<dbReference type="InterPro" id="IPR036890">
    <property type="entry name" value="HATPase_C_sf"/>
</dbReference>
<dbReference type="Pfam" id="PF13581">
    <property type="entry name" value="HATPase_c_2"/>
    <property type="match status" value="1"/>
</dbReference>
<dbReference type="Proteomes" id="UP000606172">
    <property type="component" value="Unassembled WGS sequence"/>
</dbReference>
<dbReference type="InterPro" id="IPR050267">
    <property type="entry name" value="Anti-sigma-factor_SerPK"/>
</dbReference>
<keyword evidence="4" id="KW-1185">Reference proteome</keyword>
<reference evidence="3" key="1">
    <citation type="submission" date="2021-01" db="EMBL/GenBank/DDBJ databases">
        <title>Whole genome shotgun sequence of Sinosporangium siamense NBRC 109515.</title>
        <authorList>
            <person name="Komaki H."/>
            <person name="Tamura T."/>
        </authorList>
    </citation>
    <scope>NUCLEOTIDE SEQUENCE</scope>
    <source>
        <strain evidence="3">NBRC 109515</strain>
    </source>
</reference>
<dbReference type="GO" id="GO:0004674">
    <property type="term" value="F:protein serine/threonine kinase activity"/>
    <property type="evidence" value="ECO:0007669"/>
    <property type="project" value="UniProtKB-KW"/>
</dbReference>
<dbReference type="SUPFAM" id="SSF55874">
    <property type="entry name" value="ATPase domain of HSP90 chaperone/DNA topoisomerase II/histidine kinase"/>
    <property type="match status" value="1"/>
</dbReference>
<dbReference type="Gene3D" id="3.30.565.10">
    <property type="entry name" value="Histidine kinase-like ATPase, C-terminal domain"/>
    <property type="match status" value="1"/>
</dbReference>
<keyword evidence="1" id="KW-0723">Serine/threonine-protein kinase</keyword>
<evidence type="ECO:0000313" key="4">
    <source>
        <dbReference type="Proteomes" id="UP000606172"/>
    </source>
</evidence>
<evidence type="ECO:0000313" key="3">
    <source>
        <dbReference type="EMBL" id="GII95760.1"/>
    </source>
</evidence>
<dbReference type="PANTHER" id="PTHR35526">
    <property type="entry name" value="ANTI-SIGMA-F FACTOR RSBW-RELATED"/>
    <property type="match status" value="1"/>
</dbReference>
<proteinExistence type="predicted"/>
<dbReference type="EMBL" id="BOOW01000038">
    <property type="protein sequence ID" value="GII95760.1"/>
    <property type="molecule type" value="Genomic_DNA"/>
</dbReference>
<keyword evidence="1" id="KW-0808">Transferase</keyword>
<name>A0A919V839_9ACTN</name>
<accession>A0A919V839</accession>
<gene>
    <name evidence="3" type="ORF">Ssi02_59910</name>
</gene>
<dbReference type="AlphaFoldDB" id="A0A919V839"/>
<comment type="caution">
    <text evidence="3">The sequence shown here is derived from an EMBL/GenBank/DDBJ whole genome shotgun (WGS) entry which is preliminary data.</text>
</comment>
<sequence length="124" mass="13458">MQGLLILHGVGSEVIEVAVLLVSELVANAVVHSCSRHGEVTVLLKADRERGRIRLDVIDDGPAVSVRAVHKNQEHEGGRGLLLVEELADRWGCYPDEDGTGVWFELESSWSTGCRMTVVGDARG</sequence>
<dbReference type="InterPro" id="IPR003594">
    <property type="entry name" value="HATPase_dom"/>
</dbReference>
<organism evidence="3 4">
    <name type="scientific">Sinosporangium siamense</name>
    <dbReference type="NCBI Taxonomy" id="1367973"/>
    <lineage>
        <taxon>Bacteria</taxon>
        <taxon>Bacillati</taxon>
        <taxon>Actinomycetota</taxon>
        <taxon>Actinomycetes</taxon>
        <taxon>Streptosporangiales</taxon>
        <taxon>Streptosporangiaceae</taxon>
        <taxon>Sinosporangium</taxon>
    </lineage>
</organism>
<evidence type="ECO:0000259" key="2">
    <source>
        <dbReference type="Pfam" id="PF13581"/>
    </source>
</evidence>
<keyword evidence="1" id="KW-0418">Kinase</keyword>
<protein>
    <recommendedName>
        <fullName evidence="2">Histidine kinase/HSP90-like ATPase domain-containing protein</fullName>
    </recommendedName>
</protein>
<dbReference type="CDD" id="cd16936">
    <property type="entry name" value="HATPase_RsbW-like"/>
    <property type="match status" value="1"/>
</dbReference>